<organism evidence="2 3">
    <name type="scientific">Linum trigynum</name>
    <dbReference type="NCBI Taxonomy" id="586398"/>
    <lineage>
        <taxon>Eukaryota</taxon>
        <taxon>Viridiplantae</taxon>
        <taxon>Streptophyta</taxon>
        <taxon>Embryophyta</taxon>
        <taxon>Tracheophyta</taxon>
        <taxon>Spermatophyta</taxon>
        <taxon>Magnoliopsida</taxon>
        <taxon>eudicotyledons</taxon>
        <taxon>Gunneridae</taxon>
        <taxon>Pentapetalae</taxon>
        <taxon>rosids</taxon>
        <taxon>fabids</taxon>
        <taxon>Malpighiales</taxon>
        <taxon>Linaceae</taxon>
        <taxon>Linum</taxon>
    </lineage>
</organism>
<dbReference type="Proteomes" id="UP001497516">
    <property type="component" value="Chromosome 10"/>
</dbReference>
<evidence type="ECO:0000256" key="1">
    <source>
        <dbReference type="SAM" id="MobiDB-lite"/>
    </source>
</evidence>
<proteinExistence type="predicted"/>
<evidence type="ECO:0000313" key="2">
    <source>
        <dbReference type="EMBL" id="CAL1358544.1"/>
    </source>
</evidence>
<feature type="compositionally biased region" description="Pro residues" evidence="1">
    <location>
        <begin position="50"/>
        <end position="59"/>
    </location>
</feature>
<evidence type="ECO:0000313" key="3">
    <source>
        <dbReference type="Proteomes" id="UP001497516"/>
    </source>
</evidence>
<feature type="region of interest" description="Disordered" evidence="1">
    <location>
        <begin position="1"/>
        <end position="21"/>
    </location>
</feature>
<name>A0AAV2CR24_9ROSI</name>
<protein>
    <submittedName>
        <fullName evidence="2">Uncharacterized protein</fullName>
    </submittedName>
</protein>
<accession>A0AAV2CR24</accession>
<gene>
    <name evidence="2" type="ORF">LTRI10_LOCUS6093</name>
</gene>
<dbReference type="EMBL" id="OZ034814">
    <property type="protein sequence ID" value="CAL1358544.1"/>
    <property type="molecule type" value="Genomic_DNA"/>
</dbReference>
<dbReference type="AlphaFoldDB" id="A0AAV2CR24"/>
<keyword evidence="3" id="KW-1185">Reference proteome</keyword>
<sequence length="111" mass="12041">MASRVRDREGEDECGGVCVSGESGDLGGGVKMFWEIRVRMCVRASTGRVPPNPNPPQPAQPATGFKPEPGPNPVNTDFTHFDRVGSGRVGYPRVRVELPSLFQSDVSHSFK</sequence>
<feature type="region of interest" description="Disordered" evidence="1">
    <location>
        <begin position="45"/>
        <end position="76"/>
    </location>
</feature>
<reference evidence="2 3" key="1">
    <citation type="submission" date="2024-04" db="EMBL/GenBank/DDBJ databases">
        <authorList>
            <person name="Fracassetti M."/>
        </authorList>
    </citation>
    <scope>NUCLEOTIDE SEQUENCE [LARGE SCALE GENOMIC DNA]</scope>
</reference>